<dbReference type="InterPro" id="IPR003647">
    <property type="entry name" value="Intron_nuc_1_rpt"/>
</dbReference>
<dbReference type="InterPro" id="IPR003615">
    <property type="entry name" value="HNH_nuc"/>
</dbReference>
<proteinExistence type="predicted"/>
<sequence length="345" mass="40057">MEENEEWKEVNEFENYEVSNLGRVKNKKTGRILKTCISGGYVIVGLSSKSRGKTFPVHRLVALAFIPNPENKAHVNHIDKNPLNNNVINLEWNTPLENNLHKCKGLTQTTNQNKCVYRIDKDTNKVLEKYKSIELAGIWLYENNLAKNVHSGRTNISNAIRGVYKSSFGFKWEIEEQLSNENEIWKEIKIHGFESENYYISNLGRFKNSEGIIMKDYKPHHTGYIYVRVNKKKISLHRLVALMFIPNLENKPFVNHIDGNKTNNCLDNLEWVTCAENNKHSHTSNIKKTFKRPIIQYDLEMNELNKFNSIKEAGDILNICTSGIKAVLYNKQNTSKNFIFKYLDE</sequence>
<dbReference type="SUPFAM" id="SSF54060">
    <property type="entry name" value="His-Me finger endonucleases"/>
    <property type="match status" value="2"/>
</dbReference>
<dbReference type="SMART" id="SM00507">
    <property type="entry name" value="HNHc"/>
    <property type="match status" value="2"/>
</dbReference>
<dbReference type="Gene3D" id="3.90.75.20">
    <property type="match status" value="2"/>
</dbReference>
<dbReference type="InterPro" id="IPR010896">
    <property type="entry name" value="NUMOD1"/>
</dbReference>
<dbReference type="Pfam" id="PF13392">
    <property type="entry name" value="HNH_3"/>
    <property type="match status" value="2"/>
</dbReference>
<dbReference type="InterPro" id="IPR044925">
    <property type="entry name" value="His-Me_finger_sf"/>
</dbReference>
<dbReference type="SMART" id="SM00497">
    <property type="entry name" value="IENR1"/>
    <property type="match status" value="2"/>
</dbReference>
<dbReference type="Gene3D" id="1.10.10.10">
    <property type="entry name" value="Winged helix-like DNA-binding domain superfamily/Winged helix DNA-binding domain"/>
    <property type="match status" value="1"/>
</dbReference>
<dbReference type="InterPro" id="IPR036388">
    <property type="entry name" value="WH-like_DNA-bd_sf"/>
</dbReference>
<dbReference type="InterPro" id="IPR010902">
    <property type="entry name" value="NUMOD4"/>
</dbReference>
<protein>
    <recommendedName>
        <fullName evidence="1">HNH nuclease domain-containing protein</fullName>
    </recommendedName>
</protein>
<dbReference type="EMBL" id="MN739550">
    <property type="protein sequence ID" value="QHT12766.1"/>
    <property type="molecule type" value="Genomic_DNA"/>
</dbReference>
<feature type="domain" description="HNH nuclease" evidence="1">
    <location>
        <begin position="230"/>
        <end position="278"/>
    </location>
</feature>
<dbReference type="AlphaFoldDB" id="A0A6C0D6V1"/>
<dbReference type="Pfam" id="PF07463">
    <property type="entry name" value="NUMOD4"/>
    <property type="match status" value="2"/>
</dbReference>
<dbReference type="Pfam" id="PF07453">
    <property type="entry name" value="NUMOD1"/>
    <property type="match status" value="1"/>
</dbReference>
<dbReference type="GO" id="GO:0016788">
    <property type="term" value="F:hydrolase activity, acting on ester bonds"/>
    <property type="evidence" value="ECO:0007669"/>
    <property type="project" value="InterPro"/>
</dbReference>
<name>A0A6C0D6V1_9ZZZZ</name>
<feature type="domain" description="HNH nuclease" evidence="1">
    <location>
        <begin position="51"/>
        <end position="99"/>
    </location>
</feature>
<reference evidence="2" key="1">
    <citation type="journal article" date="2020" name="Nature">
        <title>Giant virus diversity and host interactions through global metagenomics.</title>
        <authorList>
            <person name="Schulz F."/>
            <person name="Roux S."/>
            <person name="Paez-Espino D."/>
            <person name="Jungbluth S."/>
            <person name="Walsh D.A."/>
            <person name="Denef V.J."/>
            <person name="McMahon K.D."/>
            <person name="Konstantinidis K.T."/>
            <person name="Eloe-Fadrosh E.A."/>
            <person name="Kyrpides N.C."/>
            <person name="Woyke T."/>
        </authorList>
    </citation>
    <scope>NUCLEOTIDE SEQUENCE</scope>
    <source>
        <strain evidence="2">GVMAG-M-3300023174-130</strain>
    </source>
</reference>
<evidence type="ECO:0000313" key="2">
    <source>
        <dbReference type="EMBL" id="QHT12766.1"/>
    </source>
</evidence>
<accession>A0A6C0D6V1</accession>
<organism evidence="2">
    <name type="scientific">viral metagenome</name>
    <dbReference type="NCBI Taxonomy" id="1070528"/>
    <lineage>
        <taxon>unclassified sequences</taxon>
        <taxon>metagenomes</taxon>
        <taxon>organismal metagenomes</taxon>
    </lineage>
</organism>
<evidence type="ECO:0000259" key="1">
    <source>
        <dbReference type="SMART" id="SM00507"/>
    </source>
</evidence>